<dbReference type="InterPro" id="IPR021099">
    <property type="entry name" value="PORR_domain"/>
</dbReference>
<feature type="non-terminal residue" evidence="2">
    <location>
        <position position="1"/>
    </location>
</feature>
<reference evidence="2" key="1">
    <citation type="journal article" date="2012" name="Evol. Appl.">
        <title>Contrasting patterns of nucleotide diversity for four conifers of Alpine European forests.</title>
        <authorList>
            <person name="Mosca E."/>
            <person name="Eckert A.J."/>
            <person name="Liechty J.D."/>
            <person name="Wegrzyn J.L."/>
            <person name="La Porta N."/>
            <person name="Vendramin G.G."/>
            <person name="Neale D.B."/>
        </authorList>
    </citation>
    <scope>NUCLEOTIDE SEQUENCE</scope>
    <source>
        <strain evidence="2">AcesapA11</strain>
        <tissue evidence="2">Megagametophyte</tissue>
    </source>
</reference>
<dbReference type="PANTHER" id="PTHR31476:SF11">
    <property type="entry name" value="UBIQUITIN CARBOXYL-TERMINAL HYDROLASE FAMILY PROTEIN"/>
    <property type="match status" value="1"/>
</dbReference>
<sequence length="160" mass="18441">REQMEPIAVNNLRKLLMMSTDRRIALFKIEQIKQEIGLPDDFAESLVPKYPLFFKLLDVSGAPYLVLENWDTSLAVTARELSAEPNGSPLTRRTYVPRDGNWAGPYAFKIKYPISFKPRMRHLEDMAKWQNMAFPSPYMNPKELDPRHAAAQKRAVAVLH</sequence>
<accession>K7NY38</accession>
<organism evidence="2">
    <name type="scientific">Abies alba</name>
    <name type="common">Edeltanne</name>
    <name type="synonym">European silver fir</name>
    <dbReference type="NCBI Taxonomy" id="45372"/>
    <lineage>
        <taxon>Eukaryota</taxon>
        <taxon>Viridiplantae</taxon>
        <taxon>Streptophyta</taxon>
        <taxon>Embryophyta</taxon>
        <taxon>Tracheophyta</taxon>
        <taxon>Spermatophyta</taxon>
        <taxon>Pinopsida</taxon>
        <taxon>Pinidae</taxon>
        <taxon>Conifers I</taxon>
        <taxon>Pinales</taxon>
        <taxon>Pinaceae</taxon>
        <taxon>Abies</taxon>
    </lineage>
</organism>
<dbReference type="InterPro" id="IPR045040">
    <property type="entry name" value="PORR_fam"/>
</dbReference>
<dbReference type="GO" id="GO:0003723">
    <property type="term" value="F:RNA binding"/>
    <property type="evidence" value="ECO:0007669"/>
    <property type="project" value="InterPro"/>
</dbReference>
<proteinExistence type="predicted"/>
<evidence type="ECO:0000259" key="1">
    <source>
        <dbReference type="Pfam" id="PF11955"/>
    </source>
</evidence>
<dbReference type="PANTHER" id="PTHR31476">
    <property type="entry name" value="PROTEIN WHAT'S THIS FACTOR 1 HOMOLOG, CHLOROPLASTIC"/>
    <property type="match status" value="1"/>
</dbReference>
<dbReference type="AlphaFoldDB" id="K7NY38"/>
<feature type="non-terminal residue" evidence="2">
    <location>
        <position position="160"/>
    </location>
</feature>
<feature type="domain" description="PORR" evidence="1">
    <location>
        <begin position="2"/>
        <end position="160"/>
    </location>
</feature>
<dbReference type="Pfam" id="PF11955">
    <property type="entry name" value="PORR"/>
    <property type="match status" value="1"/>
</dbReference>
<gene>
    <name evidence="2" type="ORF">0_9383_01</name>
</gene>
<evidence type="ECO:0000313" key="2">
    <source>
        <dbReference type="EMBL" id="AFB33067.1"/>
    </source>
</evidence>
<protein>
    <recommendedName>
        <fullName evidence="1">PORR domain-containing protein</fullName>
    </recommendedName>
</protein>
<name>K7NY38_ABIAL</name>
<dbReference type="EMBL" id="JQ441483">
    <property type="protein sequence ID" value="AFB33067.1"/>
    <property type="molecule type" value="Genomic_DNA"/>
</dbReference>